<evidence type="ECO:0000313" key="11">
    <source>
        <dbReference type="Proteomes" id="UP000008632"/>
    </source>
</evidence>
<dbReference type="GO" id="GO:0015667">
    <property type="term" value="F:site-specific DNA-methyltransferase (cytosine-N4-specific) activity"/>
    <property type="evidence" value="ECO:0007669"/>
    <property type="project" value="UniProtKB-EC"/>
</dbReference>
<dbReference type="KEGG" id="psu:Psesu_1627"/>
<keyword evidence="11" id="KW-1185">Reference proteome</keyword>
<dbReference type="SUPFAM" id="SSF53335">
    <property type="entry name" value="S-adenosyl-L-methionine-dependent methyltransferases"/>
    <property type="match status" value="1"/>
</dbReference>
<dbReference type="PRINTS" id="PR00508">
    <property type="entry name" value="S21N4MTFRASE"/>
</dbReference>
<evidence type="ECO:0000256" key="8">
    <source>
        <dbReference type="RuleBase" id="RU362026"/>
    </source>
</evidence>
<keyword evidence="3" id="KW-0808">Transferase</keyword>
<proteinExistence type="inferred from homology"/>
<dbReference type="HOGENOM" id="CLU_027633_3_0_6"/>
<evidence type="ECO:0000256" key="4">
    <source>
        <dbReference type="ARBA" id="ARBA00022691"/>
    </source>
</evidence>
<accession>E6WTH0</accession>
<organism evidence="10 11">
    <name type="scientific">Pseudoxanthomonas suwonensis (strain 11-1)</name>
    <dbReference type="NCBI Taxonomy" id="743721"/>
    <lineage>
        <taxon>Bacteria</taxon>
        <taxon>Pseudomonadati</taxon>
        <taxon>Pseudomonadota</taxon>
        <taxon>Gammaproteobacteria</taxon>
        <taxon>Lysobacterales</taxon>
        <taxon>Lysobacteraceae</taxon>
        <taxon>Pseudoxanthomonas</taxon>
    </lineage>
</organism>
<evidence type="ECO:0000256" key="1">
    <source>
        <dbReference type="ARBA" id="ARBA00010203"/>
    </source>
</evidence>
<evidence type="ECO:0000256" key="7">
    <source>
        <dbReference type="ARBA" id="ARBA00049120"/>
    </source>
</evidence>
<comment type="similarity">
    <text evidence="1">Belongs to the N(4)/N(6)-methyltransferase family. N(4) subfamily.</text>
</comment>
<dbReference type="AlphaFoldDB" id="E6WTH0"/>
<feature type="domain" description="DNA methylase N-4/N-6" evidence="9">
    <location>
        <begin position="17"/>
        <end position="83"/>
    </location>
</feature>
<evidence type="ECO:0000259" key="9">
    <source>
        <dbReference type="Pfam" id="PF01555"/>
    </source>
</evidence>
<dbReference type="InterPro" id="IPR001091">
    <property type="entry name" value="RM_Methyltransferase"/>
</dbReference>
<dbReference type="InterPro" id="IPR029063">
    <property type="entry name" value="SAM-dependent_MTases_sf"/>
</dbReference>
<keyword evidence="2 10" id="KW-0489">Methyltransferase</keyword>
<keyword evidence="6" id="KW-0238">DNA-binding</keyword>
<evidence type="ECO:0000313" key="10">
    <source>
        <dbReference type="EMBL" id="ADV27469.1"/>
    </source>
</evidence>
<evidence type="ECO:0000256" key="2">
    <source>
        <dbReference type="ARBA" id="ARBA00022603"/>
    </source>
</evidence>
<comment type="catalytic activity">
    <reaction evidence="7">
        <text>a 2'-deoxycytidine in DNA + S-adenosyl-L-methionine = an N(4)-methyl-2'-deoxycytidine in DNA + S-adenosyl-L-homocysteine + H(+)</text>
        <dbReference type="Rhea" id="RHEA:16857"/>
        <dbReference type="Rhea" id="RHEA-COMP:11369"/>
        <dbReference type="Rhea" id="RHEA-COMP:13674"/>
        <dbReference type="ChEBI" id="CHEBI:15378"/>
        <dbReference type="ChEBI" id="CHEBI:57856"/>
        <dbReference type="ChEBI" id="CHEBI:59789"/>
        <dbReference type="ChEBI" id="CHEBI:85452"/>
        <dbReference type="ChEBI" id="CHEBI:137933"/>
        <dbReference type="EC" id="2.1.1.113"/>
    </reaction>
</comment>
<dbReference type="InterPro" id="IPR017985">
    <property type="entry name" value="MeTrfase_CN4_CS"/>
</dbReference>
<sequence length="425" mass="47129">MKSFEVISPKQDAKNRTVWDEFFPYYAGYPVKFASTIIESIDLARGSVVLDPWSGSGTTPYAAARAGVDSLGFDINPAMVVVAKARLLPPSEASSLLPIVDQIIGVSRSFEPLDAHDPLSVWFGPQTACHLRSVEMGIREVLVGRQLNAETDINSISCLASAFYVALFAVTRSLAGKFRGSNPTWLRSPKKGEIRVSVSQERIFMAFRSKLAQMADALASQRDIVNDSRIDIRLADSTNIPLPDSTVDAVITSPPYCTRIDYATTTRSELAVLHGLLPSCHVDLGRRMLGSIRVPQRTIEVRESWGGACGKFLRAVASHESKASAGYYLKTHLDYFDKLDKSIGEVSRVLKSHGVLVMVVQDSFYKDIHNDLPRIVTEISRNHSLRIRQRNDFLIRRSMASINNKSKAYRSRSDAVEAVLCFQKD</sequence>
<dbReference type="Pfam" id="PF01555">
    <property type="entry name" value="N6_N4_Mtase"/>
    <property type="match status" value="1"/>
</dbReference>
<evidence type="ECO:0000256" key="3">
    <source>
        <dbReference type="ARBA" id="ARBA00022679"/>
    </source>
</evidence>
<dbReference type="eggNOG" id="COG0863">
    <property type="taxonomic scope" value="Bacteria"/>
</dbReference>
<dbReference type="InterPro" id="IPR002941">
    <property type="entry name" value="DNA_methylase_N4/N6"/>
</dbReference>
<dbReference type="EMBL" id="CP002446">
    <property type="protein sequence ID" value="ADV27469.1"/>
    <property type="molecule type" value="Genomic_DNA"/>
</dbReference>
<dbReference type="OrthoDB" id="9816043at2"/>
<dbReference type="PROSITE" id="PS00093">
    <property type="entry name" value="N4_MTASE"/>
    <property type="match status" value="1"/>
</dbReference>
<dbReference type="Gene3D" id="3.40.50.150">
    <property type="entry name" value="Vaccinia Virus protein VP39"/>
    <property type="match status" value="2"/>
</dbReference>
<reference evidence="10 11" key="1">
    <citation type="submission" date="2011-01" db="EMBL/GenBank/DDBJ databases">
        <title>Complete sequence of Pseudoxanthomonas suwonensis 11-1.</title>
        <authorList>
            <consortium name="US DOE Joint Genome Institute"/>
            <person name="Lucas S."/>
            <person name="Copeland A."/>
            <person name="Lapidus A."/>
            <person name="Cheng J.-F."/>
            <person name="Goodwin L."/>
            <person name="Pitluck S."/>
            <person name="Teshima H."/>
            <person name="Detter J.C."/>
            <person name="Han C."/>
            <person name="Tapia R."/>
            <person name="Land M."/>
            <person name="Hauser L."/>
            <person name="Kyrpides N."/>
            <person name="Ivanova N."/>
            <person name="Ovchinnikova G."/>
            <person name="Siebers A.K."/>
            <person name="Allgaier M."/>
            <person name="Thelen M.P."/>
            <person name="Hugenholtz P."/>
            <person name="Gladden J."/>
            <person name="Woyke T."/>
        </authorList>
    </citation>
    <scope>NUCLEOTIDE SEQUENCE [LARGE SCALE GENOMIC DNA]</scope>
    <source>
        <strain evidence="11">11-1</strain>
    </source>
</reference>
<dbReference type="GO" id="GO:0008170">
    <property type="term" value="F:N-methyltransferase activity"/>
    <property type="evidence" value="ECO:0007669"/>
    <property type="project" value="InterPro"/>
</dbReference>
<gene>
    <name evidence="10" type="ordered locus">Psesu_1627</name>
</gene>
<evidence type="ECO:0000256" key="6">
    <source>
        <dbReference type="ARBA" id="ARBA00023125"/>
    </source>
</evidence>
<dbReference type="Proteomes" id="UP000008632">
    <property type="component" value="Chromosome"/>
</dbReference>
<protein>
    <recommendedName>
        <fullName evidence="8">Methyltransferase</fullName>
        <ecNumber evidence="8">2.1.1.-</ecNumber>
    </recommendedName>
</protein>
<dbReference type="GO" id="GO:0003677">
    <property type="term" value="F:DNA binding"/>
    <property type="evidence" value="ECO:0007669"/>
    <property type="project" value="UniProtKB-KW"/>
</dbReference>
<name>E6WTH0_PSEUU</name>
<dbReference type="STRING" id="743721.Psesu_1627"/>
<dbReference type="GO" id="GO:0032259">
    <property type="term" value="P:methylation"/>
    <property type="evidence" value="ECO:0007669"/>
    <property type="project" value="UniProtKB-KW"/>
</dbReference>
<dbReference type="RefSeq" id="WP_013535297.1">
    <property type="nucleotide sequence ID" value="NC_014924.1"/>
</dbReference>
<dbReference type="GO" id="GO:0009307">
    <property type="term" value="P:DNA restriction-modification system"/>
    <property type="evidence" value="ECO:0007669"/>
    <property type="project" value="UniProtKB-KW"/>
</dbReference>
<keyword evidence="4" id="KW-0949">S-adenosyl-L-methionine</keyword>
<evidence type="ECO:0000256" key="5">
    <source>
        <dbReference type="ARBA" id="ARBA00022747"/>
    </source>
</evidence>
<dbReference type="EC" id="2.1.1.-" evidence="8"/>
<dbReference type="REBASE" id="31694">
    <property type="entry name" value="M.PsuGORF1627P"/>
</dbReference>
<keyword evidence="5" id="KW-0680">Restriction system</keyword>